<evidence type="ECO:0000313" key="2">
    <source>
        <dbReference type="EMBL" id="TDQ57903.1"/>
    </source>
</evidence>
<comment type="caution">
    <text evidence="2">The sequence shown here is derived from an EMBL/GenBank/DDBJ whole genome shotgun (WGS) entry which is preliminary data.</text>
</comment>
<dbReference type="InterPro" id="IPR019613">
    <property type="entry name" value="DUF4198"/>
</dbReference>
<feature type="signal peptide" evidence="1">
    <location>
        <begin position="1"/>
        <end position="20"/>
    </location>
</feature>
<reference evidence="2 3" key="1">
    <citation type="submission" date="2019-03" db="EMBL/GenBank/DDBJ databases">
        <title>Genomic Encyclopedia of Type Strains, Phase IV (KMG-IV): sequencing the most valuable type-strain genomes for metagenomic binning, comparative biology and taxonomic classification.</title>
        <authorList>
            <person name="Goeker M."/>
        </authorList>
    </citation>
    <scope>NUCLEOTIDE SEQUENCE [LARGE SCALE GENOMIC DNA]</scope>
    <source>
        <strain evidence="2 3">DSM 28403</strain>
    </source>
</reference>
<proteinExistence type="predicted"/>
<evidence type="ECO:0000313" key="3">
    <source>
        <dbReference type="Proteomes" id="UP000295657"/>
    </source>
</evidence>
<evidence type="ECO:0000256" key="1">
    <source>
        <dbReference type="SAM" id="SignalP"/>
    </source>
</evidence>
<sequence>MFNKKTCLILTALFSFSAHAHNVWVEPVAGENQHYVVKFGHTETETYAASKLKSVQLISHKGENTAANYNFKNGEAYFNANNNSLVLIEFDNGVWSKLPSGKYVEKTKAQEPTALESTNPVKMGKAILKWDEQAFKTQGTAFELIPQSQPQVGKPLSILVLQNGKPVQGIKVGLGEDQAFNLSDEKGIAEFTPTQGANKVWAEFKQKVSNNPDYDVRSIEYLLSFELN</sequence>
<dbReference type="RefSeq" id="WP_133544025.1">
    <property type="nucleotide sequence ID" value="NZ_SNYQ01000003.1"/>
</dbReference>
<dbReference type="Proteomes" id="UP000295657">
    <property type="component" value="Unassembled WGS sequence"/>
</dbReference>
<accession>A0A4R6VCA7</accession>
<keyword evidence="1" id="KW-0732">Signal</keyword>
<dbReference type="OrthoDB" id="5368503at2"/>
<protein>
    <submittedName>
        <fullName evidence="2">Nickel transport protein</fullName>
    </submittedName>
</protein>
<organism evidence="2 3">
    <name type="scientific">Mesocricetibacter intestinalis</name>
    <dbReference type="NCBI Taxonomy" id="1521930"/>
    <lineage>
        <taxon>Bacteria</taxon>
        <taxon>Pseudomonadati</taxon>
        <taxon>Pseudomonadota</taxon>
        <taxon>Gammaproteobacteria</taxon>
        <taxon>Pasteurellales</taxon>
        <taxon>Pasteurellaceae</taxon>
        <taxon>Mesocricetibacter</taxon>
    </lineage>
</organism>
<dbReference type="EMBL" id="SNYQ01000003">
    <property type="protein sequence ID" value="TDQ57903.1"/>
    <property type="molecule type" value="Genomic_DNA"/>
</dbReference>
<gene>
    <name evidence="2" type="ORF">EDC45_0970</name>
</gene>
<feature type="chain" id="PRO_5020492392" evidence="1">
    <location>
        <begin position="21"/>
        <end position="228"/>
    </location>
</feature>
<dbReference type="AlphaFoldDB" id="A0A4R6VCA7"/>
<keyword evidence="3" id="KW-1185">Reference proteome</keyword>
<name>A0A4R6VCA7_9PAST</name>
<dbReference type="Pfam" id="PF10670">
    <property type="entry name" value="DUF4198"/>
    <property type="match status" value="1"/>
</dbReference>